<evidence type="ECO:0000256" key="7">
    <source>
        <dbReference type="SAM" id="MobiDB-lite"/>
    </source>
</evidence>
<keyword evidence="11" id="KW-1185">Reference proteome</keyword>
<feature type="domain" description="Peripheral subunit-binding (PSBD)" evidence="9">
    <location>
        <begin position="160"/>
        <end position="197"/>
    </location>
</feature>
<dbReference type="Pfam" id="PF00364">
    <property type="entry name" value="Biotin_lipoyl"/>
    <property type="match status" value="1"/>
</dbReference>
<dbReference type="SUPFAM" id="SSF51230">
    <property type="entry name" value="Single hybrid motif"/>
    <property type="match status" value="1"/>
</dbReference>
<dbReference type="Pfam" id="PF00198">
    <property type="entry name" value="2-oxoacid_dh"/>
    <property type="match status" value="1"/>
</dbReference>
<evidence type="ECO:0000259" key="8">
    <source>
        <dbReference type="PROSITE" id="PS50968"/>
    </source>
</evidence>
<comment type="caution">
    <text evidence="10">The sequence shown here is derived from an EMBL/GenBank/DDBJ whole genome shotgun (WGS) entry which is preliminary data.</text>
</comment>
<evidence type="ECO:0000256" key="3">
    <source>
        <dbReference type="ARBA" id="ARBA00022823"/>
    </source>
</evidence>
<dbReference type="Proteomes" id="UP000217199">
    <property type="component" value="Unassembled WGS sequence"/>
</dbReference>
<feature type="compositionally biased region" description="Basic and acidic residues" evidence="7">
    <location>
        <begin position="123"/>
        <end position="136"/>
    </location>
</feature>
<dbReference type="FunFam" id="3.30.559.10:FF:000003">
    <property type="entry name" value="Acetyltransferase component of pyruvate dehydrogenase complex"/>
    <property type="match status" value="1"/>
</dbReference>
<dbReference type="InterPro" id="IPR023213">
    <property type="entry name" value="CAT-like_dom_sf"/>
</dbReference>
<dbReference type="InterPro" id="IPR004167">
    <property type="entry name" value="PSBD"/>
</dbReference>
<name>A0A286USK6_9AGAM</name>
<dbReference type="STRING" id="2282107.A0A286USK6"/>
<reference evidence="10 11" key="1">
    <citation type="journal article" date="2017" name="Mol. Ecol.">
        <title>Comparative and population genomic landscape of Phellinus noxius: A hypervariable fungus causing root rot in trees.</title>
        <authorList>
            <person name="Chung C.L."/>
            <person name="Lee T.J."/>
            <person name="Akiba M."/>
            <person name="Lee H.H."/>
            <person name="Kuo T.H."/>
            <person name="Liu D."/>
            <person name="Ke H.M."/>
            <person name="Yokoi T."/>
            <person name="Roa M.B."/>
            <person name="Lu M.J."/>
            <person name="Chang Y.Y."/>
            <person name="Ann P.J."/>
            <person name="Tsai J.N."/>
            <person name="Chen C.Y."/>
            <person name="Tzean S.S."/>
            <person name="Ota Y."/>
            <person name="Hattori T."/>
            <person name="Sahashi N."/>
            <person name="Liou R.F."/>
            <person name="Kikuchi T."/>
            <person name="Tsai I.J."/>
        </authorList>
    </citation>
    <scope>NUCLEOTIDE SEQUENCE [LARGE SCALE GENOMIC DNA]</scope>
    <source>
        <strain evidence="10 11">FFPRI411160</strain>
    </source>
</reference>
<dbReference type="NCBIfam" id="TIGR01349">
    <property type="entry name" value="PDHac_trf_mito"/>
    <property type="match status" value="1"/>
</dbReference>
<sequence length="504" mass="53775">MASSLARILSRGIHSSARRNALSKFSMPAMSPTMNEGGISSWKKKEGESFSAGDVLLEVETDKATIDVEAPEDGILAKIIAPDGSKNIPVGSLIAVVAEEGDDISAAADFAKQASSEAPAPAKSEEKAPEPAKPSKPEAVQTPAKEEPKKAELPTGDRIFASPIAKKIALERGIPLSKVKGSGPEGRILREDVEKYKAPAASAAAASAPAAPAEDYVDIPVSNMRRTIGTRLTQSKQDIPHYYLTVSIDMSKVTKLREVFNKTLGEKDKAAKLSVNDFILKAVSLALADVPEANSAWLGETIRQYKKADISVAVATPSGLITPIVKDVGSKGLATISAETKALAKKARDGKLQPNEYQGGTFTVSNLGMFDIEHFTAIVNPPQSCILAVGSTQPTIVPAPESEQGFKTVPIMKVTLSSDHRTVDGALWWWWLLANVSQALPNRASGDELVRLASPRASRCRAAEAPLFIFDPSCPIFPERRLQLIQRQPLVTPGCGHDSRAVSF</sequence>
<dbReference type="OrthoDB" id="537444at2759"/>
<comment type="subcellular location">
    <subcellularLocation>
        <location evidence="6">Mitochondrion</location>
    </subcellularLocation>
</comment>
<dbReference type="Gene3D" id="3.30.559.10">
    <property type="entry name" value="Chloramphenicol acetyltransferase-like domain"/>
    <property type="match status" value="1"/>
</dbReference>
<keyword evidence="2 6" id="KW-0808">Transferase</keyword>
<keyword evidence="4" id="KW-0809">Transit peptide</keyword>
<dbReference type="InterPro" id="IPR001078">
    <property type="entry name" value="2-oxoacid_DH_actylTfrase"/>
</dbReference>
<proteinExistence type="inferred from homology"/>
<dbReference type="SUPFAM" id="SSF47005">
    <property type="entry name" value="Peripheral subunit-binding domain of 2-oxo acid dehydrogenase complex"/>
    <property type="match status" value="1"/>
</dbReference>
<evidence type="ECO:0000256" key="5">
    <source>
        <dbReference type="ARBA" id="ARBA00023315"/>
    </source>
</evidence>
<organism evidence="10 11">
    <name type="scientific">Pyrrhoderma noxium</name>
    <dbReference type="NCBI Taxonomy" id="2282107"/>
    <lineage>
        <taxon>Eukaryota</taxon>
        <taxon>Fungi</taxon>
        <taxon>Dikarya</taxon>
        <taxon>Basidiomycota</taxon>
        <taxon>Agaricomycotina</taxon>
        <taxon>Agaricomycetes</taxon>
        <taxon>Hymenochaetales</taxon>
        <taxon>Hymenochaetaceae</taxon>
        <taxon>Pyrrhoderma</taxon>
    </lineage>
</organism>
<dbReference type="AlphaFoldDB" id="A0A286USK6"/>
<dbReference type="InterPro" id="IPR045257">
    <property type="entry name" value="E2/Pdx1"/>
</dbReference>
<dbReference type="PANTHER" id="PTHR23151:SF90">
    <property type="entry name" value="DIHYDROLIPOYLLYSINE-RESIDUE ACETYLTRANSFERASE COMPONENT OF PYRUVATE DEHYDROGENASE COMPLEX, MITOCHONDRIAL-RELATED"/>
    <property type="match status" value="1"/>
</dbReference>
<dbReference type="GO" id="GO:0045254">
    <property type="term" value="C:pyruvate dehydrogenase complex"/>
    <property type="evidence" value="ECO:0007669"/>
    <property type="project" value="UniProtKB-UniRule"/>
</dbReference>
<protein>
    <recommendedName>
        <fullName evidence="6">Acetyltransferase component of pyruvate dehydrogenase complex</fullName>
        <ecNumber evidence="6">2.3.1.12</ecNumber>
    </recommendedName>
</protein>
<dbReference type="InterPro" id="IPR011053">
    <property type="entry name" value="Single_hybrid_motif"/>
</dbReference>
<dbReference type="PANTHER" id="PTHR23151">
    <property type="entry name" value="DIHYDROLIPOAMIDE ACETYL/SUCCINYL-TRANSFERASE-RELATED"/>
    <property type="match status" value="1"/>
</dbReference>
<dbReference type="GO" id="GO:0004742">
    <property type="term" value="F:dihydrolipoyllysine-residue acetyltransferase activity"/>
    <property type="evidence" value="ECO:0007669"/>
    <property type="project" value="UniProtKB-UniRule"/>
</dbReference>
<gene>
    <name evidence="10" type="ORF">PNOK_0241200</name>
</gene>
<dbReference type="InterPro" id="IPR000089">
    <property type="entry name" value="Biotin_lipoyl"/>
</dbReference>
<dbReference type="EC" id="2.3.1.12" evidence="6"/>
<comment type="catalytic activity">
    <reaction evidence="6">
        <text>N(6)-[(R)-dihydrolipoyl]-L-lysyl-[protein] + acetyl-CoA = N(6)-[(R)-S(8)-acetyldihydrolipoyl]-L-lysyl-[protein] + CoA</text>
        <dbReference type="Rhea" id="RHEA:17017"/>
        <dbReference type="Rhea" id="RHEA-COMP:10475"/>
        <dbReference type="Rhea" id="RHEA-COMP:10478"/>
        <dbReference type="ChEBI" id="CHEBI:57287"/>
        <dbReference type="ChEBI" id="CHEBI:57288"/>
        <dbReference type="ChEBI" id="CHEBI:83100"/>
        <dbReference type="ChEBI" id="CHEBI:83111"/>
        <dbReference type="EC" id="2.3.1.12"/>
    </reaction>
</comment>
<dbReference type="Gene3D" id="2.40.50.100">
    <property type="match status" value="1"/>
</dbReference>
<dbReference type="CDD" id="cd06849">
    <property type="entry name" value="lipoyl_domain"/>
    <property type="match status" value="1"/>
</dbReference>
<dbReference type="GO" id="GO:0005739">
    <property type="term" value="C:mitochondrion"/>
    <property type="evidence" value="ECO:0007669"/>
    <property type="project" value="UniProtKB-SubCell"/>
</dbReference>
<evidence type="ECO:0000256" key="6">
    <source>
        <dbReference type="RuleBase" id="RU361137"/>
    </source>
</evidence>
<keyword evidence="3 6" id="KW-0450">Lipoyl</keyword>
<dbReference type="InParanoid" id="A0A286USK6"/>
<comment type="similarity">
    <text evidence="1 6">Belongs to the 2-oxoacid dehydrogenase family.</text>
</comment>
<dbReference type="PROSITE" id="PS51826">
    <property type="entry name" value="PSBD"/>
    <property type="match status" value="1"/>
</dbReference>
<feature type="region of interest" description="Disordered" evidence="7">
    <location>
        <begin position="110"/>
        <end position="156"/>
    </location>
</feature>
<dbReference type="GO" id="GO:0006086">
    <property type="term" value="P:pyruvate decarboxylation to acetyl-CoA"/>
    <property type="evidence" value="ECO:0007669"/>
    <property type="project" value="InterPro"/>
</dbReference>
<comment type="function">
    <text evidence="6">The pyruvate dehydrogenase complex catalyzes the overall conversion of pyruvate to acetyl-CoA and CO(2).</text>
</comment>
<dbReference type="PROSITE" id="PS50968">
    <property type="entry name" value="BIOTINYL_LIPOYL"/>
    <property type="match status" value="1"/>
</dbReference>
<dbReference type="SUPFAM" id="SSF52777">
    <property type="entry name" value="CoA-dependent acyltransferases"/>
    <property type="match status" value="1"/>
</dbReference>
<evidence type="ECO:0000259" key="9">
    <source>
        <dbReference type="PROSITE" id="PS51826"/>
    </source>
</evidence>
<evidence type="ECO:0000313" key="11">
    <source>
        <dbReference type="Proteomes" id="UP000217199"/>
    </source>
</evidence>
<dbReference type="InterPro" id="IPR006257">
    <property type="entry name" value="LAT1"/>
</dbReference>
<dbReference type="EMBL" id="NBII01000002">
    <property type="protein sequence ID" value="PAV22455.1"/>
    <property type="molecule type" value="Genomic_DNA"/>
</dbReference>
<dbReference type="InterPro" id="IPR036625">
    <property type="entry name" value="E3-bd_dom_sf"/>
</dbReference>
<feature type="domain" description="Lipoyl-binding" evidence="8">
    <location>
        <begin position="22"/>
        <end position="98"/>
    </location>
</feature>
<comment type="cofactor">
    <cofactor evidence="6">
        <name>(R)-lipoate</name>
        <dbReference type="ChEBI" id="CHEBI:83088"/>
    </cofactor>
    <text evidence="6">Binds 1 lipoyl cofactor covalently.</text>
</comment>
<evidence type="ECO:0000256" key="2">
    <source>
        <dbReference type="ARBA" id="ARBA00022679"/>
    </source>
</evidence>
<keyword evidence="5 6" id="KW-0012">Acyltransferase</keyword>
<dbReference type="Pfam" id="PF02817">
    <property type="entry name" value="E3_binding"/>
    <property type="match status" value="1"/>
</dbReference>
<accession>A0A286USK6</accession>
<dbReference type="FunFam" id="2.40.50.100:FF:000010">
    <property type="entry name" value="Acetyltransferase component of pyruvate dehydrogenase complex"/>
    <property type="match status" value="1"/>
</dbReference>
<dbReference type="FunCoup" id="A0A286USK6">
    <property type="interactions" value="366"/>
</dbReference>
<dbReference type="Gene3D" id="4.10.320.10">
    <property type="entry name" value="E3-binding domain"/>
    <property type="match status" value="1"/>
</dbReference>
<dbReference type="PROSITE" id="PS00189">
    <property type="entry name" value="LIPOYL"/>
    <property type="match status" value="1"/>
</dbReference>
<dbReference type="InterPro" id="IPR003016">
    <property type="entry name" value="2-oxoA_DH_lipoyl-BS"/>
</dbReference>
<evidence type="ECO:0000256" key="4">
    <source>
        <dbReference type="ARBA" id="ARBA00022946"/>
    </source>
</evidence>
<evidence type="ECO:0000256" key="1">
    <source>
        <dbReference type="ARBA" id="ARBA00007317"/>
    </source>
</evidence>
<evidence type="ECO:0000313" key="10">
    <source>
        <dbReference type="EMBL" id="PAV22455.1"/>
    </source>
</evidence>